<dbReference type="InterPro" id="IPR032675">
    <property type="entry name" value="LRR_dom_sf"/>
</dbReference>
<reference evidence="1 2" key="1">
    <citation type="submission" date="2016-08" db="EMBL/GenBank/DDBJ databases">
        <title>A Parts List for Fungal Cellulosomes Revealed by Comparative Genomics.</title>
        <authorList>
            <consortium name="DOE Joint Genome Institute"/>
            <person name="Haitjema C.H."/>
            <person name="Gilmore S.P."/>
            <person name="Henske J.K."/>
            <person name="Solomon K.V."/>
            <person name="De Groot R."/>
            <person name="Kuo A."/>
            <person name="Mondo S.J."/>
            <person name="Salamov A.A."/>
            <person name="Labutti K."/>
            <person name="Zhao Z."/>
            <person name="Chiniquy J."/>
            <person name="Barry K."/>
            <person name="Brewer H.M."/>
            <person name="Purvine S.O."/>
            <person name="Wright A.T."/>
            <person name="Boxma B."/>
            <person name="Van Alen T."/>
            <person name="Hackstein J.H."/>
            <person name="Baker S.E."/>
            <person name="Grigoriev I.V."/>
            <person name="O'Malley M.A."/>
        </authorList>
    </citation>
    <scope>NUCLEOTIDE SEQUENCE [LARGE SCALE GENOMIC DNA]</scope>
    <source>
        <strain evidence="1 2">G1</strain>
    </source>
</reference>
<dbReference type="OrthoDB" id="2144539at2759"/>
<name>A0A1Y2DXC8_9FUNG</name>
<keyword evidence="2" id="KW-1185">Reference proteome</keyword>
<dbReference type="Gene3D" id="3.80.10.10">
    <property type="entry name" value="Ribonuclease Inhibitor"/>
    <property type="match status" value="1"/>
</dbReference>
<dbReference type="STRING" id="1754190.A0A1Y2DXC8"/>
<dbReference type="EMBL" id="MCOG01000055">
    <property type="protein sequence ID" value="ORY63764.1"/>
    <property type="molecule type" value="Genomic_DNA"/>
</dbReference>
<protein>
    <recommendedName>
        <fullName evidence="3">RNI-like protein</fullName>
    </recommendedName>
</protein>
<accession>A0A1Y2DXC8</accession>
<proteinExistence type="predicted"/>
<dbReference type="AlphaFoldDB" id="A0A1Y2DXC8"/>
<comment type="caution">
    <text evidence="1">The sequence shown here is derived from an EMBL/GenBank/DDBJ whole genome shotgun (WGS) entry which is preliminary data.</text>
</comment>
<evidence type="ECO:0008006" key="3">
    <source>
        <dbReference type="Google" id="ProtNLM"/>
    </source>
</evidence>
<evidence type="ECO:0000313" key="1">
    <source>
        <dbReference type="EMBL" id="ORY63764.1"/>
    </source>
</evidence>
<gene>
    <name evidence="1" type="ORF">LY90DRAFT_232089</name>
</gene>
<dbReference type="Proteomes" id="UP000193920">
    <property type="component" value="Unassembled WGS sequence"/>
</dbReference>
<evidence type="ECO:0000313" key="2">
    <source>
        <dbReference type="Proteomes" id="UP000193920"/>
    </source>
</evidence>
<organism evidence="1 2">
    <name type="scientific">Neocallimastix californiae</name>
    <dbReference type="NCBI Taxonomy" id="1754190"/>
    <lineage>
        <taxon>Eukaryota</taxon>
        <taxon>Fungi</taxon>
        <taxon>Fungi incertae sedis</taxon>
        <taxon>Chytridiomycota</taxon>
        <taxon>Chytridiomycota incertae sedis</taxon>
        <taxon>Neocallimastigomycetes</taxon>
        <taxon>Neocallimastigales</taxon>
        <taxon>Neocallimastigaceae</taxon>
        <taxon>Neocallimastix</taxon>
    </lineage>
</organism>
<dbReference type="SUPFAM" id="SSF52047">
    <property type="entry name" value="RNI-like"/>
    <property type="match status" value="1"/>
</dbReference>
<sequence length="272" mass="31664">MLYSIFKTIEETRCSSVLILKNVGLLETIYMDEIEHFTPTEIIGSLLKLLRLNILTVLDISDNCIGNDFIHNLFIRGIAFTTNLKQINLSNTDINSVKIAYDILLTLGAFELPYYLKFNKMDELINNNTKEINENKPFIGDLRNNSLCHSEDIIKTSKINYSIKDIDISDNHWNTEPYKIFENFPNIIPRITNFKLLTNIQPEKITYNLDRNNYIESIVDLLISSCSFRRNSNTKPKKLITLIKKKSTNWAFGYSFFNSNIKDKNYCNIIYI</sequence>